<dbReference type="Pfam" id="PF00338">
    <property type="entry name" value="Ribosomal_S10"/>
    <property type="match status" value="1"/>
</dbReference>
<dbReference type="GO" id="GO:0000049">
    <property type="term" value="F:tRNA binding"/>
    <property type="evidence" value="ECO:0007669"/>
    <property type="project" value="UniProtKB-UniRule"/>
</dbReference>
<comment type="function">
    <text evidence="4">Involved in the binding of tRNA to the ribosomes.</text>
</comment>
<feature type="domain" description="Small ribosomal subunit protein uS10" evidence="5">
    <location>
        <begin position="7"/>
        <end position="101"/>
    </location>
</feature>
<dbReference type="PATRIC" id="fig|1618405.3.peg.909"/>
<comment type="similarity">
    <text evidence="1 4">Belongs to the universal ribosomal protein uS10 family.</text>
</comment>
<dbReference type="EMBL" id="LBYI01000036">
    <property type="protein sequence ID" value="KKR48663.1"/>
    <property type="molecule type" value="Genomic_DNA"/>
</dbReference>
<evidence type="ECO:0000256" key="4">
    <source>
        <dbReference type="HAMAP-Rule" id="MF_00508"/>
    </source>
</evidence>
<dbReference type="Proteomes" id="UP000034531">
    <property type="component" value="Unassembled WGS sequence"/>
</dbReference>
<dbReference type="PROSITE" id="PS00361">
    <property type="entry name" value="RIBOSOMAL_S10"/>
    <property type="match status" value="1"/>
</dbReference>
<gene>
    <name evidence="4" type="primary">rpsJ</name>
    <name evidence="6" type="ORF">UT84_C0036G0002</name>
</gene>
<dbReference type="InterPro" id="IPR018268">
    <property type="entry name" value="Ribosomal_uS10_CS"/>
</dbReference>
<proteinExistence type="inferred from homology"/>
<comment type="subunit">
    <text evidence="4">Part of the 30S ribosomal subunit.</text>
</comment>
<dbReference type="InterPro" id="IPR036838">
    <property type="entry name" value="Ribosomal_uS10_dom_sf"/>
</dbReference>
<dbReference type="PRINTS" id="PR00971">
    <property type="entry name" value="RIBOSOMALS10"/>
</dbReference>
<keyword evidence="3 4" id="KW-0687">Ribonucleoprotein</keyword>
<organism evidence="6 7">
    <name type="scientific">Candidatus Curtissbacteria bacterium GW2011_GWA1_40_16</name>
    <dbReference type="NCBI Taxonomy" id="1618405"/>
    <lineage>
        <taxon>Bacteria</taxon>
        <taxon>Candidatus Curtissiibacteriota</taxon>
    </lineage>
</organism>
<sequence>MPKGRIRVRLKAYDARVIDAACRDIINSALSTGAKISGPIPLPTKFEKFTVLTSPHTDKDAREQFEMRTHKRLIDIIEPTNKTIDSLTHLDLPAGVNIELKM</sequence>
<dbReference type="GO" id="GO:1990904">
    <property type="term" value="C:ribonucleoprotein complex"/>
    <property type="evidence" value="ECO:0007669"/>
    <property type="project" value="UniProtKB-KW"/>
</dbReference>
<dbReference type="PANTHER" id="PTHR11700">
    <property type="entry name" value="30S RIBOSOMAL PROTEIN S10 FAMILY MEMBER"/>
    <property type="match status" value="1"/>
</dbReference>
<evidence type="ECO:0000256" key="1">
    <source>
        <dbReference type="ARBA" id="ARBA00007102"/>
    </source>
</evidence>
<comment type="caution">
    <text evidence="6">The sequence shown here is derived from an EMBL/GenBank/DDBJ whole genome shotgun (WGS) entry which is preliminary data.</text>
</comment>
<reference evidence="6 7" key="1">
    <citation type="journal article" date="2015" name="Nature">
        <title>rRNA introns, odd ribosomes, and small enigmatic genomes across a large radiation of phyla.</title>
        <authorList>
            <person name="Brown C.T."/>
            <person name="Hug L.A."/>
            <person name="Thomas B.C."/>
            <person name="Sharon I."/>
            <person name="Castelle C.J."/>
            <person name="Singh A."/>
            <person name="Wilkins M.J."/>
            <person name="Williams K.H."/>
            <person name="Banfield J.F."/>
        </authorList>
    </citation>
    <scope>NUCLEOTIDE SEQUENCE [LARGE SCALE GENOMIC DNA]</scope>
</reference>
<name>A0A0G0R8G6_9BACT</name>
<evidence type="ECO:0000313" key="7">
    <source>
        <dbReference type="Proteomes" id="UP000034531"/>
    </source>
</evidence>
<dbReference type="InterPro" id="IPR001848">
    <property type="entry name" value="Ribosomal_uS10"/>
</dbReference>
<dbReference type="AlphaFoldDB" id="A0A0G0R8G6"/>
<dbReference type="GO" id="GO:0005840">
    <property type="term" value="C:ribosome"/>
    <property type="evidence" value="ECO:0007669"/>
    <property type="project" value="UniProtKB-KW"/>
</dbReference>
<dbReference type="Gene3D" id="3.30.70.600">
    <property type="entry name" value="Ribosomal protein S10 domain"/>
    <property type="match status" value="1"/>
</dbReference>
<dbReference type="InterPro" id="IPR027486">
    <property type="entry name" value="Ribosomal_uS10_dom"/>
</dbReference>
<keyword evidence="2 4" id="KW-0689">Ribosomal protein</keyword>
<evidence type="ECO:0000256" key="2">
    <source>
        <dbReference type="ARBA" id="ARBA00022980"/>
    </source>
</evidence>
<accession>A0A0G0R8G6</accession>
<dbReference type="NCBIfam" id="NF001861">
    <property type="entry name" value="PRK00596.1"/>
    <property type="match status" value="1"/>
</dbReference>
<dbReference type="GO" id="GO:0006412">
    <property type="term" value="P:translation"/>
    <property type="evidence" value="ECO:0007669"/>
    <property type="project" value="UniProtKB-UniRule"/>
</dbReference>
<evidence type="ECO:0000259" key="5">
    <source>
        <dbReference type="SMART" id="SM01403"/>
    </source>
</evidence>
<dbReference type="HAMAP" id="MF_00508">
    <property type="entry name" value="Ribosomal_uS10"/>
    <property type="match status" value="1"/>
</dbReference>
<dbReference type="NCBIfam" id="TIGR01049">
    <property type="entry name" value="rpsJ_bact"/>
    <property type="match status" value="1"/>
</dbReference>
<evidence type="ECO:0000313" key="6">
    <source>
        <dbReference type="EMBL" id="KKR48663.1"/>
    </source>
</evidence>
<dbReference type="GO" id="GO:0003735">
    <property type="term" value="F:structural constituent of ribosome"/>
    <property type="evidence" value="ECO:0007669"/>
    <property type="project" value="InterPro"/>
</dbReference>
<evidence type="ECO:0000256" key="3">
    <source>
        <dbReference type="ARBA" id="ARBA00023274"/>
    </source>
</evidence>
<protein>
    <recommendedName>
        <fullName evidence="4">Small ribosomal subunit protein uS10</fullName>
    </recommendedName>
</protein>
<dbReference type="FunFam" id="3.30.70.600:FF:000003">
    <property type="entry name" value="30S ribosomal protein S10"/>
    <property type="match status" value="1"/>
</dbReference>
<dbReference type="SUPFAM" id="SSF54999">
    <property type="entry name" value="Ribosomal protein S10"/>
    <property type="match status" value="1"/>
</dbReference>
<dbReference type="SMART" id="SM01403">
    <property type="entry name" value="Ribosomal_S10"/>
    <property type="match status" value="1"/>
</dbReference>